<proteinExistence type="predicted"/>
<dbReference type="OrthoDB" id="10365710at2759"/>
<keyword evidence="2" id="KW-1185">Reference proteome</keyword>
<accession>A0A3P7LI16</accession>
<reference evidence="1 2" key="1">
    <citation type="submission" date="2018-11" db="EMBL/GenBank/DDBJ databases">
        <authorList>
            <consortium name="Pathogen Informatics"/>
        </authorList>
    </citation>
    <scope>NUCLEOTIDE SEQUENCE [LARGE SCALE GENOMIC DNA]</scope>
</reference>
<gene>
    <name evidence="1" type="ORF">SVUK_LOCUS17233</name>
</gene>
<dbReference type="EMBL" id="UYYB01116611">
    <property type="protein sequence ID" value="VDM82235.1"/>
    <property type="molecule type" value="Genomic_DNA"/>
</dbReference>
<dbReference type="Proteomes" id="UP000270094">
    <property type="component" value="Unassembled WGS sequence"/>
</dbReference>
<evidence type="ECO:0000313" key="2">
    <source>
        <dbReference type="Proteomes" id="UP000270094"/>
    </source>
</evidence>
<protein>
    <submittedName>
        <fullName evidence="1">Uncharacterized protein</fullName>
    </submittedName>
</protein>
<dbReference type="AlphaFoldDB" id="A0A3P7LI16"/>
<organism evidence="1 2">
    <name type="scientific">Strongylus vulgaris</name>
    <name type="common">Blood worm</name>
    <dbReference type="NCBI Taxonomy" id="40348"/>
    <lineage>
        <taxon>Eukaryota</taxon>
        <taxon>Metazoa</taxon>
        <taxon>Ecdysozoa</taxon>
        <taxon>Nematoda</taxon>
        <taxon>Chromadorea</taxon>
        <taxon>Rhabditida</taxon>
        <taxon>Rhabditina</taxon>
        <taxon>Rhabditomorpha</taxon>
        <taxon>Strongyloidea</taxon>
        <taxon>Strongylidae</taxon>
        <taxon>Strongylus</taxon>
    </lineage>
</organism>
<sequence length="97" mass="10802">MLEDKPPLYFAVRAVDYHGGSTIIYLISGSTVFAQLGKSEAPTRQPLKTFERAHVTPLSKRRLQPSLDYAGLATDTPPPMPLFKQLAAQRSDAHHWV</sequence>
<evidence type="ECO:0000313" key="1">
    <source>
        <dbReference type="EMBL" id="VDM82235.1"/>
    </source>
</evidence>
<name>A0A3P7LI16_STRVU</name>